<dbReference type="RefSeq" id="WP_133155722.1">
    <property type="nucleotide sequence ID" value="NZ_CP037867.1"/>
</dbReference>
<dbReference type="EMBL" id="CP037867">
    <property type="protein sequence ID" value="QBM26665.1"/>
    <property type="molecule type" value="Genomic_DNA"/>
</dbReference>
<feature type="transmembrane region" description="Helical" evidence="1">
    <location>
        <begin position="422"/>
        <end position="441"/>
    </location>
</feature>
<organism evidence="2 3">
    <name type="scientific">Hydrogenophaga pseudoflava</name>
    <name type="common">Pseudomonas carboxydoflava</name>
    <dbReference type="NCBI Taxonomy" id="47421"/>
    <lineage>
        <taxon>Bacteria</taxon>
        <taxon>Pseudomonadati</taxon>
        <taxon>Pseudomonadota</taxon>
        <taxon>Betaproteobacteria</taxon>
        <taxon>Burkholderiales</taxon>
        <taxon>Comamonadaceae</taxon>
        <taxon>Hydrogenophaga</taxon>
    </lineage>
</organism>
<feature type="transmembrane region" description="Helical" evidence="1">
    <location>
        <begin position="213"/>
        <end position="232"/>
    </location>
</feature>
<feature type="transmembrane region" description="Helical" evidence="1">
    <location>
        <begin position="512"/>
        <end position="529"/>
    </location>
</feature>
<dbReference type="Proteomes" id="UP000293912">
    <property type="component" value="Chromosome"/>
</dbReference>
<keyword evidence="1" id="KW-1133">Transmembrane helix</keyword>
<feature type="transmembrane region" description="Helical" evidence="1">
    <location>
        <begin position="284"/>
        <end position="302"/>
    </location>
</feature>
<reference evidence="2 3" key="1">
    <citation type="submission" date="2019-03" db="EMBL/GenBank/DDBJ databases">
        <authorList>
            <person name="Sebastian G."/>
            <person name="Baumann P."/>
            <person name="Ruckert C."/>
            <person name="Kalinowski J."/>
            <person name="Nebel B."/>
            <person name="Takors R."/>
            <person name="Blombach B."/>
        </authorList>
    </citation>
    <scope>NUCLEOTIDE SEQUENCE [LARGE SCALE GENOMIC DNA]</scope>
    <source>
        <strain evidence="2 3">DSM 1084</strain>
    </source>
</reference>
<evidence type="ECO:0000313" key="3">
    <source>
        <dbReference type="Proteomes" id="UP000293912"/>
    </source>
</evidence>
<feature type="transmembrane region" description="Helical" evidence="1">
    <location>
        <begin position="238"/>
        <end position="255"/>
    </location>
</feature>
<evidence type="ECO:0000313" key="2">
    <source>
        <dbReference type="EMBL" id="QBM26665.1"/>
    </source>
</evidence>
<dbReference type="KEGG" id="hpse:HPF_03160"/>
<feature type="transmembrane region" description="Helical" evidence="1">
    <location>
        <begin position="183"/>
        <end position="204"/>
    </location>
</feature>
<name>A0A4P6WWK2_HYDPS</name>
<keyword evidence="3" id="KW-1185">Reference proteome</keyword>
<feature type="transmembrane region" description="Helical" evidence="1">
    <location>
        <begin position="481"/>
        <end position="500"/>
    </location>
</feature>
<proteinExistence type="predicted"/>
<dbReference type="AlphaFoldDB" id="A0A4P6WWK2"/>
<keyword evidence="1" id="KW-0812">Transmembrane</keyword>
<feature type="transmembrane region" description="Helical" evidence="1">
    <location>
        <begin position="309"/>
        <end position="328"/>
    </location>
</feature>
<feature type="transmembrane region" description="Helical" evidence="1">
    <location>
        <begin position="28"/>
        <end position="49"/>
    </location>
</feature>
<gene>
    <name evidence="2" type="ORF">HPF_03160</name>
</gene>
<sequence>MSFAVSLLLLAWVSLRWARHLSDAPADRYWIFVGTALLQVGAITGLTSLAHQLTPAGWLVLQVLMAAATAPLTGGWRRGGVAGSLSGGTGLRAALVTSFKGLTAWGLLLLCAIVGVLLLVLVRQALEPLYHFDDRMYHASRALYWIQHATVFPFETHNIRQNLVPFGSELFFLWPVLLTKSEVVGRLVFGLALPLAAIGQYLLLRAFRLGQTAALAGVLILVSTPLIVSSASGLKPEVWSVLSLLGLAYWAVSLCDGADRPGLRCFFLGVFAALSTNVRSFPAALLPGLLLILWWAPAAAGVGARLRAFGAGLLGAGVLSTLLIPLAFNTVHYLHPMGPPEVRRVVQAETTPQVAYTHAIRFVSLLLELPHAPLSPEVRTGFSAATNRLISAVGAGQPLAGEAEGPWPGRYVYALPEQATRFSLWGLLWLPVLGVAAWRLAGYLRTRRRLDGVAALALLAIPSLGAVLFGARWMAHSEVPARFLCGPFALALPLGLALVAPRLTAGLARRRLVQGLLALLLVYAVYPQVRSLAKEVRQAMTDPLPGIDVNEPFDEVLRSAMPPGSRVLLVGHQDVRDYPLFSPGTGYSNAVIPWGTAPLDEERMRRLIASERVTHVLIQDDARALFRWFPPVDTRAMVRWLNAQEDLKPVLLRSAGQRLYEVTGAAPVNEAPFRSLEAPAAAPLIGVSGALQEQVGVDESALQTPWPVNDLGGDERGFLWLGQGHAQGIGFALWSRRALEVDLRMDMEPGPGMTVPGRRFMLLHNDLPVGGERRFEGVTSAVVRVRLHAGRNLLSLLALDRATVVPLPNGDPRGLVVGLRAIRVEPATAPAATAETPPAKSDGLSRSARLAVGLINRRQQGDGYWFTAYTSGTTYERPVEEMNTYLTALMVDLLAAEGTPEGLSAGLDRARAHLNDQIEPGGLVRYHGRPGGRAASETGMCTITPDADDTALVWRLAPGDHSLRPRALAGVRAYRTAEGLYRTWLSPESGYQCLNPGADPNPADIGIQMHVLMWLAQDDPPAARELCQALRRTVDQDRLWVYYSRAPLVPVMRQPDLRAHGCDLALPADRVRAEFPEQQVWLDAARLIARMGPESTNRPTADEARPLLEALAADRFAAVRNNPPMLYHNDLSASVSRRYWSEDVGYAMWLRIFLGTGG</sequence>
<protein>
    <submittedName>
        <fullName evidence="2">Uncharacterized protein</fullName>
    </submittedName>
</protein>
<feature type="transmembrane region" description="Helical" evidence="1">
    <location>
        <begin position="56"/>
        <end position="76"/>
    </location>
</feature>
<feature type="transmembrane region" description="Helical" evidence="1">
    <location>
        <begin position="453"/>
        <end position="475"/>
    </location>
</feature>
<evidence type="ECO:0000256" key="1">
    <source>
        <dbReference type="SAM" id="Phobius"/>
    </source>
</evidence>
<accession>A0A4P6WWK2</accession>
<feature type="transmembrane region" description="Helical" evidence="1">
    <location>
        <begin position="102"/>
        <end position="122"/>
    </location>
</feature>
<keyword evidence="1" id="KW-0472">Membrane</keyword>